<comment type="caution">
    <text evidence="2">The sequence shown here is derived from an EMBL/GenBank/DDBJ whole genome shotgun (WGS) entry which is preliminary data.</text>
</comment>
<evidence type="ECO:0000313" key="3">
    <source>
        <dbReference type="Proteomes" id="UP000887159"/>
    </source>
</evidence>
<evidence type="ECO:0000256" key="1">
    <source>
        <dbReference type="SAM" id="MobiDB-lite"/>
    </source>
</evidence>
<dbReference type="EMBL" id="BMAU01021315">
    <property type="protein sequence ID" value="GFY12631.1"/>
    <property type="molecule type" value="Genomic_DNA"/>
</dbReference>
<organism evidence="2 3">
    <name type="scientific">Trichonephila clavipes</name>
    <name type="common">Golden silk orbweaver</name>
    <name type="synonym">Nephila clavipes</name>
    <dbReference type="NCBI Taxonomy" id="2585209"/>
    <lineage>
        <taxon>Eukaryota</taxon>
        <taxon>Metazoa</taxon>
        <taxon>Ecdysozoa</taxon>
        <taxon>Arthropoda</taxon>
        <taxon>Chelicerata</taxon>
        <taxon>Arachnida</taxon>
        <taxon>Araneae</taxon>
        <taxon>Araneomorphae</taxon>
        <taxon>Entelegynae</taxon>
        <taxon>Araneoidea</taxon>
        <taxon>Nephilidae</taxon>
        <taxon>Trichonephila</taxon>
    </lineage>
</organism>
<dbReference type="AlphaFoldDB" id="A0A8X6SI52"/>
<evidence type="ECO:0000313" key="2">
    <source>
        <dbReference type="EMBL" id="GFY12631.1"/>
    </source>
</evidence>
<sequence length="109" mass="12773">MVKRLGGHLRWHNTFQSSFIAPTRLNLQPIYRESVLLHGSVQWLRTLRLVNKLRKNSNSVQELLYSLNQEFAIDELAEMQEQDIEELETLDSDYSEDRMTPGNLTEGLR</sequence>
<dbReference type="Proteomes" id="UP000887159">
    <property type="component" value="Unassembled WGS sequence"/>
</dbReference>
<reference evidence="2" key="1">
    <citation type="submission" date="2020-08" db="EMBL/GenBank/DDBJ databases">
        <title>Multicomponent nature underlies the extraordinary mechanical properties of spider dragline silk.</title>
        <authorList>
            <person name="Kono N."/>
            <person name="Nakamura H."/>
            <person name="Mori M."/>
            <person name="Yoshida Y."/>
            <person name="Ohtoshi R."/>
            <person name="Malay A.D."/>
            <person name="Moran D.A.P."/>
            <person name="Tomita M."/>
            <person name="Numata K."/>
            <person name="Arakawa K."/>
        </authorList>
    </citation>
    <scope>NUCLEOTIDE SEQUENCE</scope>
</reference>
<gene>
    <name evidence="2" type="ORF">TNCV_2448221</name>
</gene>
<proteinExistence type="predicted"/>
<name>A0A8X6SI52_TRICX</name>
<feature type="region of interest" description="Disordered" evidence="1">
    <location>
        <begin position="87"/>
        <end position="109"/>
    </location>
</feature>
<keyword evidence="3" id="KW-1185">Reference proteome</keyword>
<protein>
    <submittedName>
        <fullName evidence="2">Uncharacterized protein</fullName>
    </submittedName>
</protein>
<accession>A0A8X6SI52</accession>